<evidence type="ECO:0000313" key="1">
    <source>
        <dbReference type="EMBL" id="PBK94162.1"/>
    </source>
</evidence>
<protein>
    <submittedName>
        <fullName evidence="1">Uncharacterized protein</fullName>
    </submittedName>
</protein>
<proteinExistence type="predicted"/>
<name>A0A2H3DRT8_ARMGA</name>
<dbReference type="EMBL" id="KZ293655">
    <property type="protein sequence ID" value="PBK94162.1"/>
    <property type="molecule type" value="Genomic_DNA"/>
</dbReference>
<gene>
    <name evidence="1" type="ORF">ARMGADRAFT_1079645</name>
</gene>
<sequence length="210" mass="24411">MQHRVSTKPSDKVTGLVYLLETQSIPIYDAEQSEEDAWDVLIDVMGSERRAQLLFYPGPGDRRKFWRPSWEQVMTNKIIAPRPPYNIGWVHRTHNSHADYYEGHEGYHIELGVVRGLSEVRKERKRRQGELVLKDTTWAPRKLKIVAPHEYPIPDGLYTLICSDSRLSSSYFWVVGQLRKDGKFKKVSVIRLADGEKVKRGFEPVEIFLC</sequence>
<dbReference type="OMA" id="NSHADYY"/>
<evidence type="ECO:0000313" key="2">
    <source>
        <dbReference type="Proteomes" id="UP000217790"/>
    </source>
</evidence>
<dbReference type="AlphaFoldDB" id="A0A2H3DRT8"/>
<organism evidence="1 2">
    <name type="scientific">Armillaria gallica</name>
    <name type="common">Bulbous honey fungus</name>
    <name type="synonym">Armillaria bulbosa</name>
    <dbReference type="NCBI Taxonomy" id="47427"/>
    <lineage>
        <taxon>Eukaryota</taxon>
        <taxon>Fungi</taxon>
        <taxon>Dikarya</taxon>
        <taxon>Basidiomycota</taxon>
        <taxon>Agaricomycotina</taxon>
        <taxon>Agaricomycetes</taxon>
        <taxon>Agaricomycetidae</taxon>
        <taxon>Agaricales</taxon>
        <taxon>Marasmiineae</taxon>
        <taxon>Physalacriaceae</taxon>
        <taxon>Armillaria</taxon>
    </lineage>
</organism>
<keyword evidence="2" id="KW-1185">Reference proteome</keyword>
<dbReference type="STRING" id="47427.A0A2H3DRT8"/>
<dbReference type="OrthoDB" id="2990597at2759"/>
<reference evidence="2" key="1">
    <citation type="journal article" date="2017" name="Nat. Ecol. Evol.">
        <title>Genome expansion and lineage-specific genetic innovations in the forest pathogenic fungi Armillaria.</title>
        <authorList>
            <person name="Sipos G."/>
            <person name="Prasanna A.N."/>
            <person name="Walter M.C."/>
            <person name="O'Connor E."/>
            <person name="Balint B."/>
            <person name="Krizsan K."/>
            <person name="Kiss B."/>
            <person name="Hess J."/>
            <person name="Varga T."/>
            <person name="Slot J."/>
            <person name="Riley R."/>
            <person name="Boka B."/>
            <person name="Rigling D."/>
            <person name="Barry K."/>
            <person name="Lee J."/>
            <person name="Mihaltcheva S."/>
            <person name="LaButti K."/>
            <person name="Lipzen A."/>
            <person name="Waldron R."/>
            <person name="Moloney N.M."/>
            <person name="Sperisen C."/>
            <person name="Kredics L."/>
            <person name="Vagvoelgyi C."/>
            <person name="Patrignani A."/>
            <person name="Fitzpatrick D."/>
            <person name="Nagy I."/>
            <person name="Doyle S."/>
            <person name="Anderson J.B."/>
            <person name="Grigoriev I.V."/>
            <person name="Gueldener U."/>
            <person name="Muensterkoetter M."/>
            <person name="Nagy L.G."/>
        </authorList>
    </citation>
    <scope>NUCLEOTIDE SEQUENCE [LARGE SCALE GENOMIC DNA]</scope>
    <source>
        <strain evidence="2">Ar21-2</strain>
    </source>
</reference>
<accession>A0A2H3DRT8</accession>
<dbReference type="InParanoid" id="A0A2H3DRT8"/>
<dbReference type="Proteomes" id="UP000217790">
    <property type="component" value="Unassembled WGS sequence"/>
</dbReference>